<sequence>MSWISSPALDAHPRWAALVDPVARPLGLLALPPVAHLALASCIASFALQKLSQVLSPRVFRSYYPTSRTKQDDWDLHMVGWAYAFVAAPIALHLLRNPSPQVLADPLFGAALPEQRLSAIAVGYFIWDALVTARHISTQGFGFFLHGAVCLCAFLFTLRPFVLWCGPCFLIWEVSTIFLNAHWLFDKLKMTGSVAQMVNGLFLVISYIVVRLVFGTYNSYTLWRLLVPSSSDPSFQALAVRKVGAVRWMYLVLNVAANGLNFFWFRLMVLALKKRFVPSPNASSAHKAQKKPVPVDGRLADQERRVKGE</sequence>
<gene>
    <name evidence="9" type="ORF">Rhopal_000040-T1</name>
</gene>
<dbReference type="PANTHER" id="PTHR13439:SF0">
    <property type="entry name" value="TOPOISOMERASE I DAMAGE AFFECTED PROTEIN 4"/>
    <property type="match status" value="1"/>
</dbReference>
<dbReference type="InterPro" id="IPR050846">
    <property type="entry name" value="TLCD"/>
</dbReference>
<dbReference type="PANTHER" id="PTHR13439">
    <property type="entry name" value="CT120 PROTEIN"/>
    <property type="match status" value="1"/>
</dbReference>
<feature type="compositionally biased region" description="Basic and acidic residues" evidence="6">
    <location>
        <begin position="298"/>
        <end position="309"/>
    </location>
</feature>
<evidence type="ECO:0000256" key="4">
    <source>
        <dbReference type="ARBA" id="ARBA00023136"/>
    </source>
</evidence>
<dbReference type="GO" id="GO:0055088">
    <property type="term" value="P:lipid homeostasis"/>
    <property type="evidence" value="ECO:0007669"/>
    <property type="project" value="TreeGrafter"/>
</dbReference>
<feature type="transmembrane region" description="Helical" evidence="7">
    <location>
        <begin position="164"/>
        <end position="185"/>
    </location>
</feature>
<dbReference type="GO" id="GO:0016020">
    <property type="term" value="C:membrane"/>
    <property type="evidence" value="ECO:0007669"/>
    <property type="project" value="UniProtKB-SubCell"/>
</dbReference>
<keyword evidence="10" id="KW-1185">Reference proteome</keyword>
<feature type="transmembrane region" description="Helical" evidence="7">
    <location>
        <begin position="26"/>
        <end position="48"/>
    </location>
</feature>
<dbReference type="EMBL" id="BQKY01000001">
    <property type="protein sequence ID" value="GJN87095.1"/>
    <property type="molecule type" value="Genomic_DNA"/>
</dbReference>
<proteinExistence type="predicted"/>
<evidence type="ECO:0000256" key="5">
    <source>
        <dbReference type="PROSITE-ProRule" id="PRU00205"/>
    </source>
</evidence>
<comment type="subcellular location">
    <subcellularLocation>
        <location evidence="1">Membrane</location>
        <topology evidence="1">Multi-pass membrane protein</topology>
    </subcellularLocation>
</comment>
<comment type="caution">
    <text evidence="9">The sequence shown here is derived from an EMBL/GenBank/DDBJ whole genome shotgun (WGS) entry which is preliminary data.</text>
</comment>
<keyword evidence="2 5" id="KW-0812">Transmembrane</keyword>
<feature type="transmembrane region" description="Helical" evidence="7">
    <location>
        <begin position="140"/>
        <end position="158"/>
    </location>
</feature>
<dbReference type="Proteomes" id="UP001342314">
    <property type="component" value="Unassembled WGS sequence"/>
</dbReference>
<reference evidence="9 10" key="1">
    <citation type="submission" date="2021-12" db="EMBL/GenBank/DDBJ databases">
        <title>High titer production of polyol ester of fatty acids by Rhodotorula paludigena BS15 towards product separation-free biomass refinery.</title>
        <authorList>
            <person name="Mano J."/>
            <person name="Ono H."/>
            <person name="Tanaka T."/>
            <person name="Naito K."/>
            <person name="Sushida H."/>
            <person name="Ike M."/>
            <person name="Tokuyasu K."/>
            <person name="Kitaoka M."/>
        </authorList>
    </citation>
    <scope>NUCLEOTIDE SEQUENCE [LARGE SCALE GENOMIC DNA]</scope>
    <source>
        <strain evidence="9 10">BS15</strain>
    </source>
</reference>
<accession>A0AAV5G4B6</accession>
<protein>
    <recommendedName>
        <fullName evidence="8">TLC domain-containing protein</fullName>
    </recommendedName>
</protein>
<keyword evidence="3 7" id="KW-1133">Transmembrane helix</keyword>
<keyword evidence="4 5" id="KW-0472">Membrane</keyword>
<feature type="transmembrane region" description="Helical" evidence="7">
    <location>
        <begin position="197"/>
        <end position="217"/>
    </location>
</feature>
<evidence type="ECO:0000313" key="10">
    <source>
        <dbReference type="Proteomes" id="UP001342314"/>
    </source>
</evidence>
<feature type="domain" description="TLC" evidence="8">
    <location>
        <begin position="69"/>
        <end position="277"/>
    </location>
</feature>
<dbReference type="AlphaFoldDB" id="A0AAV5G4B6"/>
<feature type="transmembrane region" description="Helical" evidence="7">
    <location>
        <begin position="248"/>
        <end position="265"/>
    </location>
</feature>
<name>A0AAV5G4B6_9BASI</name>
<dbReference type="SMART" id="SM00724">
    <property type="entry name" value="TLC"/>
    <property type="match status" value="1"/>
</dbReference>
<feature type="region of interest" description="Disordered" evidence="6">
    <location>
        <begin position="280"/>
        <end position="309"/>
    </location>
</feature>
<evidence type="ECO:0000256" key="7">
    <source>
        <dbReference type="SAM" id="Phobius"/>
    </source>
</evidence>
<evidence type="ECO:0000256" key="6">
    <source>
        <dbReference type="SAM" id="MobiDB-lite"/>
    </source>
</evidence>
<evidence type="ECO:0000259" key="8">
    <source>
        <dbReference type="PROSITE" id="PS50922"/>
    </source>
</evidence>
<organism evidence="9 10">
    <name type="scientific">Rhodotorula paludigena</name>
    <dbReference type="NCBI Taxonomy" id="86838"/>
    <lineage>
        <taxon>Eukaryota</taxon>
        <taxon>Fungi</taxon>
        <taxon>Dikarya</taxon>
        <taxon>Basidiomycota</taxon>
        <taxon>Pucciniomycotina</taxon>
        <taxon>Microbotryomycetes</taxon>
        <taxon>Sporidiobolales</taxon>
        <taxon>Sporidiobolaceae</taxon>
        <taxon>Rhodotorula</taxon>
    </lineage>
</organism>
<evidence type="ECO:0000256" key="2">
    <source>
        <dbReference type="ARBA" id="ARBA00022692"/>
    </source>
</evidence>
<dbReference type="Pfam" id="PF03798">
    <property type="entry name" value="TRAM_LAG1_CLN8"/>
    <property type="match status" value="1"/>
</dbReference>
<evidence type="ECO:0000313" key="9">
    <source>
        <dbReference type="EMBL" id="GJN87095.1"/>
    </source>
</evidence>
<evidence type="ECO:0000256" key="1">
    <source>
        <dbReference type="ARBA" id="ARBA00004141"/>
    </source>
</evidence>
<evidence type="ECO:0000256" key="3">
    <source>
        <dbReference type="ARBA" id="ARBA00022989"/>
    </source>
</evidence>
<dbReference type="GO" id="GO:0005783">
    <property type="term" value="C:endoplasmic reticulum"/>
    <property type="evidence" value="ECO:0007669"/>
    <property type="project" value="TreeGrafter"/>
</dbReference>
<dbReference type="PROSITE" id="PS50922">
    <property type="entry name" value="TLC"/>
    <property type="match status" value="1"/>
</dbReference>
<dbReference type="InterPro" id="IPR006634">
    <property type="entry name" value="TLC-dom"/>
</dbReference>